<evidence type="ECO:0000256" key="1">
    <source>
        <dbReference type="ARBA" id="ARBA00010088"/>
    </source>
</evidence>
<proteinExistence type="inferred from homology"/>
<gene>
    <name evidence="5" type="ORF">ACFFV7_35120</name>
</gene>
<dbReference type="InterPro" id="IPR029058">
    <property type="entry name" value="AB_hydrolase_fold"/>
</dbReference>
<dbReference type="PIRSF" id="PIRSF001112">
    <property type="entry name" value="Epoxide_hydrolase"/>
    <property type="match status" value="1"/>
</dbReference>
<evidence type="ECO:0000259" key="4">
    <source>
        <dbReference type="Pfam" id="PF06441"/>
    </source>
</evidence>
<feature type="domain" description="Epoxide hydrolase N-terminal" evidence="4">
    <location>
        <begin position="3"/>
        <end position="105"/>
    </location>
</feature>
<dbReference type="EC" id="3.-.-.-" evidence="5"/>
<evidence type="ECO:0000256" key="2">
    <source>
        <dbReference type="ARBA" id="ARBA00022797"/>
    </source>
</evidence>
<dbReference type="EMBL" id="JBHMEI010000037">
    <property type="protein sequence ID" value="MFB9206474.1"/>
    <property type="molecule type" value="Genomic_DNA"/>
</dbReference>
<keyword evidence="3 5" id="KW-0378">Hydrolase</keyword>
<organism evidence="5 6">
    <name type="scientific">Nonomuraea spiralis</name>
    <dbReference type="NCBI Taxonomy" id="46182"/>
    <lineage>
        <taxon>Bacteria</taxon>
        <taxon>Bacillati</taxon>
        <taxon>Actinomycetota</taxon>
        <taxon>Actinomycetes</taxon>
        <taxon>Streptosporangiales</taxon>
        <taxon>Streptosporangiaceae</taxon>
        <taxon>Nonomuraea</taxon>
    </lineage>
</organism>
<comment type="caution">
    <text evidence="5">The sequence shown here is derived from an EMBL/GenBank/DDBJ whole genome shotgun (WGS) entry which is preliminary data.</text>
</comment>
<dbReference type="InterPro" id="IPR010497">
    <property type="entry name" value="Epoxide_hydro_N"/>
</dbReference>
<dbReference type="Gene3D" id="3.40.50.1820">
    <property type="entry name" value="alpha/beta hydrolase"/>
    <property type="match status" value="1"/>
</dbReference>
<name>A0ABV5IRX6_9ACTN</name>
<dbReference type="PANTHER" id="PTHR21661:SF35">
    <property type="entry name" value="EPOXIDE HYDROLASE"/>
    <property type="match status" value="1"/>
</dbReference>
<dbReference type="RefSeq" id="WP_189651127.1">
    <property type="nucleotide sequence ID" value="NZ_BMRC01000017.1"/>
</dbReference>
<dbReference type="InterPro" id="IPR016292">
    <property type="entry name" value="Epoxide_hydrolase"/>
</dbReference>
<accession>A0ABV5IRX6</accession>
<sequence length="359" mass="39880">MSIRPFRIEISQADLDDLQARLALTRFADEIAGADQGVSVERVKRLVAHWRSGFDWRAQEARLNAYPQFTTEIDGQNVHFFHVRSDNPDALPLILTHGWPGTIAEYLDAIEPLSRHFHLVIPSLPGYGFSGPTKELGWNNRRIAQAWAELMARLGYERYGAAGNDAGSMISPELGRIDAEHVVGVHVTQLYSFPSGDPAEFAGLSEEDQAGLAVLDWFWKEKGAFNVLQSQQPQTLAHALADSPAGLVGWLAQLFDEDLDDDFVLTNASIHWFTGTAGSALRLYWENARMEQPAEPTTTPTALAMSEGDFKSIRRFAERDHHGIVSWRTLPAPARGHYTAHTATEALTSDIAAFFDSLR</sequence>
<reference evidence="5 6" key="1">
    <citation type="submission" date="2024-09" db="EMBL/GenBank/DDBJ databases">
        <authorList>
            <person name="Sun Q."/>
            <person name="Mori K."/>
        </authorList>
    </citation>
    <scope>NUCLEOTIDE SEQUENCE [LARGE SCALE GENOMIC DNA]</scope>
    <source>
        <strain evidence="5 6">CCM 3426</strain>
    </source>
</reference>
<keyword evidence="6" id="KW-1185">Reference proteome</keyword>
<evidence type="ECO:0000256" key="3">
    <source>
        <dbReference type="ARBA" id="ARBA00022801"/>
    </source>
</evidence>
<dbReference type="Pfam" id="PF06441">
    <property type="entry name" value="EHN"/>
    <property type="match status" value="1"/>
</dbReference>
<evidence type="ECO:0000313" key="6">
    <source>
        <dbReference type="Proteomes" id="UP001589647"/>
    </source>
</evidence>
<dbReference type="SUPFAM" id="SSF53474">
    <property type="entry name" value="alpha/beta-Hydrolases"/>
    <property type="match status" value="1"/>
</dbReference>
<dbReference type="PANTHER" id="PTHR21661">
    <property type="entry name" value="EPOXIDE HYDROLASE 1-RELATED"/>
    <property type="match status" value="1"/>
</dbReference>
<dbReference type="GO" id="GO:0016787">
    <property type="term" value="F:hydrolase activity"/>
    <property type="evidence" value="ECO:0007669"/>
    <property type="project" value="UniProtKB-KW"/>
</dbReference>
<keyword evidence="2" id="KW-0058">Aromatic hydrocarbons catabolism</keyword>
<dbReference type="Proteomes" id="UP001589647">
    <property type="component" value="Unassembled WGS sequence"/>
</dbReference>
<comment type="similarity">
    <text evidence="1">Belongs to the peptidase S33 family.</text>
</comment>
<evidence type="ECO:0000313" key="5">
    <source>
        <dbReference type="EMBL" id="MFB9206474.1"/>
    </source>
</evidence>
<protein>
    <submittedName>
        <fullName evidence="5">Epoxide hydrolase family protein</fullName>
        <ecNumber evidence="5">3.-.-.-</ecNumber>
    </submittedName>
</protein>